<keyword evidence="5 11" id="KW-0812">Transmembrane</keyword>
<evidence type="ECO:0000256" key="1">
    <source>
        <dbReference type="ARBA" id="ARBA00004394"/>
    </source>
</evidence>
<evidence type="ECO:0008006" key="14">
    <source>
        <dbReference type="Google" id="ProtNLM"/>
    </source>
</evidence>
<comment type="caution">
    <text evidence="12">The sequence shown here is derived from an EMBL/GenBank/DDBJ whole genome shotgun (WGS) entry which is preliminary data.</text>
</comment>
<keyword evidence="8" id="KW-0333">Golgi apparatus</keyword>
<evidence type="ECO:0000256" key="11">
    <source>
        <dbReference type="SAM" id="Phobius"/>
    </source>
</evidence>
<evidence type="ECO:0000256" key="3">
    <source>
        <dbReference type="ARBA" id="ARBA00009105"/>
    </source>
</evidence>
<dbReference type="Pfam" id="PF11051">
    <property type="entry name" value="Mannosyl_trans3"/>
    <property type="match status" value="1"/>
</dbReference>
<evidence type="ECO:0000256" key="4">
    <source>
        <dbReference type="ARBA" id="ARBA00022679"/>
    </source>
</evidence>
<keyword evidence="9 11" id="KW-0472">Membrane</keyword>
<dbReference type="AlphaFoldDB" id="A0A6A3LKM1"/>
<evidence type="ECO:0000256" key="5">
    <source>
        <dbReference type="ARBA" id="ARBA00022692"/>
    </source>
</evidence>
<keyword evidence="6" id="KW-0735">Signal-anchor</keyword>
<comment type="subcellular location">
    <subcellularLocation>
        <location evidence="10">Endomembrane system</location>
        <topology evidence="10">Single-pass membrane protein</topology>
    </subcellularLocation>
    <subcellularLocation>
        <location evidence="1">Golgi apparatus membrane</location>
    </subcellularLocation>
    <subcellularLocation>
        <location evidence="2">Membrane</location>
        <topology evidence="2">Single-pass type II membrane protein</topology>
    </subcellularLocation>
</comment>
<evidence type="ECO:0000256" key="9">
    <source>
        <dbReference type="ARBA" id="ARBA00023136"/>
    </source>
</evidence>
<keyword evidence="7 11" id="KW-1133">Transmembrane helix</keyword>
<comment type="similarity">
    <text evidence="3">Belongs to the MNN1/MNT family.</text>
</comment>
<keyword evidence="4" id="KW-0808">Transferase</keyword>
<dbReference type="GO" id="GO:0000139">
    <property type="term" value="C:Golgi membrane"/>
    <property type="evidence" value="ECO:0007669"/>
    <property type="project" value="UniProtKB-SubCell"/>
</dbReference>
<evidence type="ECO:0000256" key="7">
    <source>
        <dbReference type="ARBA" id="ARBA00022989"/>
    </source>
</evidence>
<evidence type="ECO:0000313" key="12">
    <source>
        <dbReference type="EMBL" id="KAE9019020.1"/>
    </source>
</evidence>
<evidence type="ECO:0000256" key="6">
    <source>
        <dbReference type="ARBA" id="ARBA00022968"/>
    </source>
</evidence>
<dbReference type="Proteomes" id="UP000435112">
    <property type="component" value="Unassembled WGS sequence"/>
</dbReference>
<dbReference type="EMBL" id="QXFU01000834">
    <property type="protein sequence ID" value="KAE9019020.1"/>
    <property type="molecule type" value="Genomic_DNA"/>
</dbReference>
<evidence type="ECO:0000256" key="2">
    <source>
        <dbReference type="ARBA" id="ARBA00004606"/>
    </source>
</evidence>
<evidence type="ECO:0000313" key="13">
    <source>
        <dbReference type="Proteomes" id="UP000435112"/>
    </source>
</evidence>
<dbReference type="SUPFAM" id="SSF53448">
    <property type="entry name" value="Nucleotide-diphospho-sugar transferases"/>
    <property type="match status" value="1"/>
</dbReference>
<dbReference type="OrthoDB" id="430354at2759"/>
<reference evidence="12 13" key="1">
    <citation type="submission" date="2018-09" db="EMBL/GenBank/DDBJ databases">
        <title>Genomic investigation of the strawberry pathogen Phytophthora fragariae indicates pathogenicity is determined by transcriptional variation in three key races.</title>
        <authorList>
            <person name="Adams T.M."/>
            <person name="Armitage A.D."/>
            <person name="Sobczyk M.K."/>
            <person name="Bates H.J."/>
            <person name="Dunwell J.M."/>
            <person name="Nellist C.F."/>
            <person name="Harrison R.J."/>
        </authorList>
    </citation>
    <scope>NUCLEOTIDE SEQUENCE [LARGE SCALE GENOMIC DNA]</scope>
    <source>
        <strain evidence="12 13">SCRP324</strain>
    </source>
</reference>
<dbReference type="PANTHER" id="PTHR31646">
    <property type="entry name" value="ALPHA-1,2-MANNOSYLTRANSFERASE MNN2"/>
    <property type="match status" value="1"/>
</dbReference>
<name>A0A6A3LKM1_9STRA</name>
<dbReference type="PANTHER" id="PTHR31646:SF1">
    <property type="entry name" value="ALPHA-1,2-MANNOSYLTRANSFERASE MNN2"/>
    <property type="match status" value="1"/>
</dbReference>
<accession>A0A6A3LKM1</accession>
<protein>
    <recommendedName>
        <fullName evidence="14">Nucleotide-diphospho-sugar transferase domain-containing protein</fullName>
    </recommendedName>
</protein>
<dbReference type="GO" id="GO:0046354">
    <property type="term" value="P:mannan biosynthetic process"/>
    <property type="evidence" value="ECO:0007669"/>
    <property type="project" value="TreeGrafter"/>
</dbReference>
<dbReference type="InterPro" id="IPR022751">
    <property type="entry name" value="Alpha_mannosyltransferase"/>
</dbReference>
<organism evidence="12 13">
    <name type="scientific">Phytophthora rubi</name>
    <dbReference type="NCBI Taxonomy" id="129364"/>
    <lineage>
        <taxon>Eukaryota</taxon>
        <taxon>Sar</taxon>
        <taxon>Stramenopiles</taxon>
        <taxon>Oomycota</taxon>
        <taxon>Peronosporomycetes</taxon>
        <taxon>Peronosporales</taxon>
        <taxon>Peronosporaceae</taxon>
        <taxon>Phytophthora</taxon>
    </lineage>
</organism>
<dbReference type="GO" id="GO:0000026">
    <property type="term" value="F:alpha-1,2-mannosyltransferase activity"/>
    <property type="evidence" value="ECO:0007669"/>
    <property type="project" value="TreeGrafter"/>
</dbReference>
<dbReference type="InterPro" id="IPR029044">
    <property type="entry name" value="Nucleotide-diphossugar_trans"/>
</dbReference>
<feature type="transmembrane region" description="Helical" evidence="11">
    <location>
        <begin position="29"/>
        <end position="48"/>
    </location>
</feature>
<evidence type="ECO:0000256" key="10">
    <source>
        <dbReference type="ARBA" id="ARBA00037847"/>
    </source>
</evidence>
<evidence type="ECO:0000256" key="8">
    <source>
        <dbReference type="ARBA" id="ARBA00023034"/>
    </source>
</evidence>
<sequence length="532" mass="60186">MKWRSSACTKVSARDASASSPRRSSAGRWLLYLLLLSVASSSSLLLVWSSAPLSPFRSPLNGSELTQTGKLSALPMGDTVERNLRCIGWRATLDCTPFGPRDPLRDQPCGRTVGDSGAGYCEVEDADTGEHFRVMRRHCTSLFHAVRLRCDDALAFVDFRVKARKAVAKALAPGDGVVIVVYPRLVASAYALIRTLRETGSKLPIQLWYCPQELYSFPGPLTPLQHLADSDPELSFHKIDDTRAMGFGAKVYSIYHSTLDRVLFLDADNFPVRDPTSLFNSAEFERTGAVFWPDYWHPKHSIFNIHEKSMLWELLDMPYADMFEQESGQLLIDRRRHAAPMKLAFFYMFHRPNFFQKLQVAHGDKDLFRFAWLKLEAPFHMILTPPAVAGKVVDDLFCGMTMAQHDLEGDVLFLHRNQFKLTGKLAGLKKREVPEADGLPDPVIWTHLLSFNGSFEVEHYVIDTYRAEPAFPKSQSCFGKRKIEHDPHFVAQAFRNLSFADLENKVRRFAVDAVNLLPASHNADTIRHRLAE</sequence>
<gene>
    <name evidence="12" type="ORF">PR002_g12938</name>
</gene>
<proteinExistence type="inferred from homology"/>